<dbReference type="Gene3D" id="2.60.40.10">
    <property type="entry name" value="Immunoglobulins"/>
    <property type="match status" value="1"/>
</dbReference>
<evidence type="ECO:0000259" key="1">
    <source>
        <dbReference type="Pfam" id="PF01833"/>
    </source>
</evidence>
<gene>
    <name evidence="2" type="ORF">DK846_04250</name>
</gene>
<protein>
    <recommendedName>
        <fullName evidence="1">IPT/TIG domain-containing protein</fullName>
    </recommendedName>
</protein>
<dbReference type="Proteomes" id="UP000245657">
    <property type="component" value="Unassembled WGS sequence"/>
</dbReference>
<dbReference type="EMBL" id="QGMY01000002">
    <property type="protein sequence ID" value="PWR74368.1"/>
    <property type="molecule type" value="Genomic_DNA"/>
</dbReference>
<sequence>MNLKFLIIGIMITSCIICTAASAAVQTNQSKTDNVGTVSGFSDVTVSSINPTTGKAGEQVSFNLTGSGFANGIRIYLEDQNAKSNKIMSAQLIDVVSPTLVTGVFNVPKSATPGNWLIITKKDSQVTNSNVNFTVTN</sequence>
<dbReference type="InterPro" id="IPR002909">
    <property type="entry name" value="IPT_dom"/>
</dbReference>
<evidence type="ECO:0000313" key="2">
    <source>
        <dbReference type="EMBL" id="PWR74368.1"/>
    </source>
</evidence>
<dbReference type="RefSeq" id="WP_109967647.1">
    <property type="nucleotide sequence ID" value="NZ_CP176093.1"/>
</dbReference>
<accession>A0A2V2ND78</accession>
<evidence type="ECO:0000313" key="3">
    <source>
        <dbReference type="Proteomes" id="UP000245657"/>
    </source>
</evidence>
<proteinExistence type="predicted"/>
<feature type="domain" description="IPT/TIG" evidence="1">
    <location>
        <begin position="45"/>
        <end position="134"/>
    </location>
</feature>
<reference evidence="2 3" key="1">
    <citation type="submission" date="2018-05" db="EMBL/GenBank/DDBJ databases">
        <title>Draft genome of Methanospirillum lacunae Ki8-1.</title>
        <authorList>
            <person name="Dueholm M.S."/>
            <person name="Nielsen P.H."/>
            <person name="Bakmann L.F."/>
            <person name="Otzen D.E."/>
        </authorList>
    </citation>
    <scope>NUCLEOTIDE SEQUENCE [LARGE SCALE GENOMIC DNA]</scope>
    <source>
        <strain evidence="2 3">Ki8-1</strain>
    </source>
</reference>
<dbReference type="GeneID" id="97549751"/>
<keyword evidence="3" id="KW-1185">Reference proteome</keyword>
<comment type="caution">
    <text evidence="2">The sequence shown here is derived from an EMBL/GenBank/DDBJ whole genome shotgun (WGS) entry which is preliminary data.</text>
</comment>
<organism evidence="2 3">
    <name type="scientific">Methanospirillum lacunae</name>
    <dbReference type="NCBI Taxonomy" id="668570"/>
    <lineage>
        <taxon>Archaea</taxon>
        <taxon>Methanobacteriati</taxon>
        <taxon>Methanobacteriota</taxon>
        <taxon>Stenosarchaea group</taxon>
        <taxon>Methanomicrobia</taxon>
        <taxon>Methanomicrobiales</taxon>
        <taxon>Methanospirillaceae</taxon>
        <taxon>Methanospirillum</taxon>
    </lineage>
</organism>
<dbReference type="AlphaFoldDB" id="A0A2V2ND78"/>
<name>A0A2V2ND78_9EURY</name>
<dbReference type="Pfam" id="PF01833">
    <property type="entry name" value="TIG"/>
    <property type="match status" value="1"/>
</dbReference>
<dbReference type="PROSITE" id="PS51257">
    <property type="entry name" value="PROKAR_LIPOPROTEIN"/>
    <property type="match status" value="1"/>
</dbReference>
<dbReference type="InterPro" id="IPR013783">
    <property type="entry name" value="Ig-like_fold"/>
</dbReference>